<protein>
    <submittedName>
        <fullName evidence="3">Uncharacterized protein</fullName>
    </submittedName>
</protein>
<gene>
    <name evidence="3" type="ORF">OIDMADRAFT_30095</name>
</gene>
<dbReference type="PANTHER" id="PTHR47706">
    <property type="entry name" value="NMRA-LIKE FAMILY PROTEIN"/>
    <property type="match status" value="1"/>
</dbReference>
<evidence type="ECO:0000256" key="1">
    <source>
        <dbReference type="ARBA" id="ARBA00022857"/>
    </source>
</evidence>
<dbReference type="InParanoid" id="A0A0C3GUF5"/>
<keyword evidence="2" id="KW-0560">Oxidoreductase</keyword>
<evidence type="ECO:0000313" key="4">
    <source>
        <dbReference type="Proteomes" id="UP000054321"/>
    </source>
</evidence>
<dbReference type="STRING" id="913774.A0A0C3GUF5"/>
<keyword evidence="4" id="KW-1185">Reference proteome</keyword>
<evidence type="ECO:0000256" key="2">
    <source>
        <dbReference type="ARBA" id="ARBA00023002"/>
    </source>
</evidence>
<dbReference type="SUPFAM" id="SSF51735">
    <property type="entry name" value="NAD(P)-binding Rossmann-fold domains"/>
    <property type="match status" value="1"/>
</dbReference>
<accession>A0A0C3GUF5</accession>
<dbReference type="HOGENOM" id="CLU_044876_3_1_1"/>
<organism evidence="3 4">
    <name type="scientific">Oidiodendron maius (strain Zn)</name>
    <dbReference type="NCBI Taxonomy" id="913774"/>
    <lineage>
        <taxon>Eukaryota</taxon>
        <taxon>Fungi</taxon>
        <taxon>Dikarya</taxon>
        <taxon>Ascomycota</taxon>
        <taxon>Pezizomycotina</taxon>
        <taxon>Leotiomycetes</taxon>
        <taxon>Leotiomycetes incertae sedis</taxon>
        <taxon>Myxotrichaceae</taxon>
        <taxon>Oidiodendron</taxon>
    </lineage>
</organism>
<reference evidence="3 4" key="1">
    <citation type="submission" date="2014-04" db="EMBL/GenBank/DDBJ databases">
        <authorList>
            <consortium name="DOE Joint Genome Institute"/>
            <person name="Kuo A."/>
            <person name="Martino E."/>
            <person name="Perotto S."/>
            <person name="Kohler A."/>
            <person name="Nagy L.G."/>
            <person name="Floudas D."/>
            <person name="Copeland A."/>
            <person name="Barry K.W."/>
            <person name="Cichocki N."/>
            <person name="Veneault-Fourrey C."/>
            <person name="LaButti K."/>
            <person name="Lindquist E.A."/>
            <person name="Lipzen A."/>
            <person name="Lundell T."/>
            <person name="Morin E."/>
            <person name="Murat C."/>
            <person name="Sun H."/>
            <person name="Tunlid A."/>
            <person name="Henrissat B."/>
            <person name="Grigoriev I.V."/>
            <person name="Hibbett D.S."/>
            <person name="Martin F."/>
            <person name="Nordberg H.P."/>
            <person name="Cantor M.N."/>
            <person name="Hua S.X."/>
        </authorList>
    </citation>
    <scope>NUCLEOTIDE SEQUENCE [LARGE SCALE GENOMIC DNA]</scope>
    <source>
        <strain evidence="3 4">Zn</strain>
    </source>
</reference>
<reference evidence="4" key="2">
    <citation type="submission" date="2015-01" db="EMBL/GenBank/DDBJ databases">
        <title>Evolutionary Origins and Diversification of the Mycorrhizal Mutualists.</title>
        <authorList>
            <consortium name="DOE Joint Genome Institute"/>
            <consortium name="Mycorrhizal Genomics Consortium"/>
            <person name="Kohler A."/>
            <person name="Kuo A."/>
            <person name="Nagy L.G."/>
            <person name="Floudas D."/>
            <person name="Copeland A."/>
            <person name="Barry K.W."/>
            <person name="Cichocki N."/>
            <person name="Veneault-Fourrey C."/>
            <person name="LaButti K."/>
            <person name="Lindquist E.A."/>
            <person name="Lipzen A."/>
            <person name="Lundell T."/>
            <person name="Morin E."/>
            <person name="Murat C."/>
            <person name="Riley R."/>
            <person name="Ohm R."/>
            <person name="Sun H."/>
            <person name="Tunlid A."/>
            <person name="Henrissat B."/>
            <person name="Grigoriev I.V."/>
            <person name="Hibbett D.S."/>
            <person name="Martin F."/>
        </authorList>
    </citation>
    <scope>NUCLEOTIDE SEQUENCE [LARGE SCALE GENOMIC DNA]</scope>
    <source>
        <strain evidence="4">Zn</strain>
    </source>
</reference>
<evidence type="ECO:0000313" key="3">
    <source>
        <dbReference type="EMBL" id="KIM99685.1"/>
    </source>
</evidence>
<dbReference type="GO" id="GO:0016491">
    <property type="term" value="F:oxidoreductase activity"/>
    <property type="evidence" value="ECO:0007669"/>
    <property type="project" value="UniProtKB-KW"/>
</dbReference>
<sequence length="256" mass="28019">MASMKDIVWVGLVEHLRGQDAVVVFSGFLPVNAAIEAGVKYFMPSEWALDTAGDMGSTSEQIGPTLLTNMVLAPKRVSHNYVLARAAEGKIKFAVIYAGVILESVLRNGFLQFDFAQHTAVLPDNGVNPFAVTSFVTISKAIMSLLNDPSKFSNRFYHIADGVLTLQDVLRIFEKESGVSWGKSSYSIKEGSEAALVNLQSGVYGVQEFFGTLTAPFFGGLQVFKKLDNEVFGIEDGEVDMRQEMARFAKEQIKDA</sequence>
<proteinExistence type="predicted"/>
<dbReference type="InterPro" id="IPR036291">
    <property type="entry name" value="NAD(P)-bd_dom_sf"/>
</dbReference>
<name>A0A0C3GUF5_OIDMZ</name>
<dbReference type="Proteomes" id="UP000054321">
    <property type="component" value="Unassembled WGS sequence"/>
</dbReference>
<dbReference type="PANTHER" id="PTHR47706:SF1">
    <property type="entry name" value="CIPA-LIKE, PUTATIVE (AFU_ORTHOLOGUE AFUA_1G12460)-RELATED"/>
    <property type="match status" value="1"/>
</dbReference>
<keyword evidence="1" id="KW-0521">NADP</keyword>
<dbReference type="Gene3D" id="3.40.50.720">
    <property type="entry name" value="NAD(P)-binding Rossmann-like Domain"/>
    <property type="match status" value="1"/>
</dbReference>
<dbReference type="EMBL" id="KN832878">
    <property type="protein sequence ID" value="KIM99685.1"/>
    <property type="molecule type" value="Genomic_DNA"/>
</dbReference>
<dbReference type="OrthoDB" id="419598at2759"/>
<dbReference type="InterPro" id="IPR051609">
    <property type="entry name" value="NmrA/Isoflavone_reductase-like"/>
</dbReference>
<dbReference type="AlphaFoldDB" id="A0A0C3GUF5"/>